<dbReference type="Proteomes" id="UP001286456">
    <property type="component" value="Unassembled WGS sequence"/>
</dbReference>
<dbReference type="AlphaFoldDB" id="A0AAE0MIE5"/>
<organism evidence="6 7">
    <name type="scientific">Cercophora scortea</name>
    <dbReference type="NCBI Taxonomy" id="314031"/>
    <lineage>
        <taxon>Eukaryota</taxon>
        <taxon>Fungi</taxon>
        <taxon>Dikarya</taxon>
        <taxon>Ascomycota</taxon>
        <taxon>Pezizomycotina</taxon>
        <taxon>Sordariomycetes</taxon>
        <taxon>Sordariomycetidae</taxon>
        <taxon>Sordariales</taxon>
        <taxon>Lasiosphaeriaceae</taxon>
        <taxon>Cercophora</taxon>
    </lineage>
</organism>
<evidence type="ECO:0000313" key="6">
    <source>
        <dbReference type="EMBL" id="KAK3333751.1"/>
    </source>
</evidence>
<dbReference type="EMBL" id="JAUEPO010000002">
    <property type="protein sequence ID" value="KAK3333751.1"/>
    <property type="molecule type" value="Genomic_DNA"/>
</dbReference>
<evidence type="ECO:0000256" key="4">
    <source>
        <dbReference type="SAM" id="MobiDB-lite"/>
    </source>
</evidence>
<keyword evidence="1" id="KW-0479">Metal-binding</keyword>
<evidence type="ECO:0000259" key="5">
    <source>
        <dbReference type="SMART" id="SM01328"/>
    </source>
</evidence>
<feature type="region of interest" description="Disordered" evidence="4">
    <location>
        <begin position="1"/>
        <end position="64"/>
    </location>
</feature>
<evidence type="ECO:0000256" key="2">
    <source>
        <dbReference type="ARBA" id="ARBA00022771"/>
    </source>
</evidence>
<keyword evidence="3" id="KW-0862">Zinc</keyword>
<gene>
    <name evidence="6" type="ORF">B0T19DRAFT_135673</name>
</gene>
<name>A0AAE0MIE5_9PEZI</name>
<evidence type="ECO:0000256" key="1">
    <source>
        <dbReference type="ARBA" id="ARBA00022723"/>
    </source>
</evidence>
<protein>
    <submittedName>
        <fullName evidence="6">Zinc-binding domain-containing protein</fullName>
    </submittedName>
</protein>
<evidence type="ECO:0000256" key="3">
    <source>
        <dbReference type="ARBA" id="ARBA00022833"/>
    </source>
</evidence>
<dbReference type="SMART" id="SM01328">
    <property type="entry name" value="zf-3CxxC"/>
    <property type="match status" value="1"/>
</dbReference>
<accession>A0AAE0MIE5</accession>
<dbReference type="Pfam" id="PF13695">
    <property type="entry name" value="Zn_ribbon_3CxxC"/>
    <property type="match status" value="1"/>
</dbReference>
<evidence type="ECO:0000313" key="7">
    <source>
        <dbReference type="Proteomes" id="UP001286456"/>
    </source>
</evidence>
<dbReference type="GO" id="GO:0008270">
    <property type="term" value="F:zinc ion binding"/>
    <property type="evidence" value="ECO:0007669"/>
    <property type="project" value="UniProtKB-KW"/>
</dbReference>
<reference evidence="6" key="2">
    <citation type="submission" date="2023-06" db="EMBL/GenBank/DDBJ databases">
        <authorList>
            <consortium name="Lawrence Berkeley National Laboratory"/>
            <person name="Haridas S."/>
            <person name="Hensen N."/>
            <person name="Bonometti L."/>
            <person name="Westerberg I."/>
            <person name="Brannstrom I.O."/>
            <person name="Guillou S."/>
            <person name="Cros-Aarteil S."/>
            <person name="Calhoun S."/>
            <person name="Kuo A."/>
            <person name="Mondo S."/>
            <person name="Pangilinan J."/>
            <person name="Riley R."/>
            <person name="Labutti K."/>
            <person name="Andreopoulos B."/>
            <person name="Lipzen A."/>
            <person name="Chen C."/>
            <person name="Yanf M."/>
            <person name="Daum C."/>
            <person name="Ng V."/>
            <person name="Clum A."/>
            <person name="Steindorff A."/>
            <person name="Ohm R."/>
            <person name="Martin F."/>
            <person name="Silar P."/>
            <person name="Natvig D."/>
            <person name="Lalanne C."/>
            <person name="Gautier V."/>
            <person name="Ament-Velasquez S.L."/>
            <person name="Kruys A."/>
            <person name="Hutchinson M.I."/>
            <person name="Powell A.J."/>
            <person name="Barry K."/>
            <person name="Miller A.N."/>
            <person name="Grigoriev I.V."/>
            <person name="Debuchy R."/>
            <person name="Gladieux P."/>
            <person name="Thoren M.H."/>
            <person name="Johannesson H."/>
        </authorList>
    </citation>
    <scope>NUCLEOTIDE SEQUENCE</scope>
    <source>
        <strain evidence="6">SMH4131-1</strain>
    </source>
</reference>
<sequence>MSQPVKTSKTPASIVPKSEGETTAKGAPFKSQPQPKPKGQPKSKKKTKPKTAAQPPEPTKPKGETRIKFMFPELHQDISNAVAGQIPSLHFTNKDSDKGLINDYSTNVMGEFQCTNDRCRKSGWGSKRVAIRIRGYSNHGYNAVVYNQRCKRCNGLGTFMLDQTAYIERVSYRVIKWAGLTTVDKMPYHGGSSPPHEREFCEGCKAGVCPETSGLY</sequence>
<feature type="domain" description="3CxxC-type" evidence="5">
    <location>
        <begin position="107"/>
        <end position="207"/>
    </location>
</feature>
<keyword evidence="2" id="KW-0863">Zinc-finger</keyword>
<feature type="compositionally biased region" description="Basic residues" evidence="4">
    <location>
        <begin position="39"/>
        <end position="49"/>
    </location>
</feature>
<dbReference type="InterPro" id="IPR027377">
    <property type="entry name" value="ZAR1/RTP1-5-like_Znf-3CxxC"/>
</dbReference>
<keyword evidence="7" id="KW-1185">Reference proteome</keyword>
<comment type="caution">
    <text evidence="6">The sequence shown here is derived from an EMBL/GenBank/DDBJ whole genome shotgun (WGS) entry which is preliminary data.</text>
</comment>
<reference evidence="6" key="1">
    <citation type="journal article" date="2023" name="Mol. Phylogenet. Evol.">
        <title>Genome-scale phylogeny and comparative genomics of the fungal order Sordariales.</title>
        <authorList>
            <person name="Hensen N."/>
            <person name="Bonometti L."/>
            <person name="Westerberg I."/>
            <person name="Brannstrom I.O."/>
            <person name="Guillou S."/>
            <person name="Cros-Aarteil S."/>
            <person name="Calhoun S."/>
            <person name="Haridas S."/>
            <person name="Kuo A."/>
            <person name="Mondo S."/>
            <person name="Pangilinan J."/>
            <person name="Riley R."/>
            <person name="LaButti K."/>
            <person name="Andreopoulos B."/>
            <person name="Lipzen A."/>
            <person name="Chen C."/>
            <person name="Yan M."/>
            <person name="Daum C."/>
            <person name="Ng V."/>
            <person name="Clum A."/>
            <person name="Steindorff A."/>
            <person name="Ohm R.A."/>
            <person name="Martin F."/>
            <person name="Silar P."/>
            <person name="Natvig D.O."/>
            <person name="Lalanne C."/>
            <person name="Gautier V."/>
            <person name="Ament-Velasquez S.L."/>
            <person name="Kruys A."/>
            <person name="Hutchinson M.I."/>
            <person name="Powell A.J."/>
            <person name="Barry K."/>
            <person name="Miller A.N."/>
            <person name="Grigoriev I.V."/>
            <person name="Debuchy R."/>
            <person name="Gladieux P."/>
            <person name="Hiltunen Thoren M."/>
            <person name="Johannesson H."/>
        </authorList>
    </citation>
    <scope>NUCLEOTIDE SEQUENCE</scope>
    <source>
        <strain evidence="6">SMH4131-1</strain>
    </source>
</reference>
<proteinExistence type="predicted"/>
<feature type="compositionally biased region" description="Polar residues" evidence="4">
    <location>
        <begin position="1"/>
        <end position="11"/>
    </location>
</feature>